<protein>
    <submittedName>
        <fullName evidence="5">AraC family transcriptional regulator</fullName>
    </submittedName>
</protein>
<dbReference type="EMBL" id="BSTX01000002">
    <property type="protein sequence ID" value="GLZ78663.1"/>
    <property type="molecule type" value="Genomic_DNA"/>
</dbReference>
<evidence type="ECO:0000256" key="3">
    <source>
        <dbReference type="ARBA" id="ARBA00023163"/>
    </source>
</evidence>
<dbReference type="Gene3D" id="1.20.120.450">
    <property type="entry name" value="dinb family like domain"/>
    <property type="match status" value="1"/>
</dbReference>
<dbReference type="InterPro" id="IPR009057">
    <property type="entry name" value="Homeodomain-like_sf"/>
</dbReference>
<evidence type="ECO:0000256" key="2">
    <source>
        <dbReference type="ARBA" id="ARBA00023125"/>
    </source>
</evidence>
<dbReference type="PANTHER" id="PTHR46796">
    <property type="entry name" value="HTH-TYPE TRANSCRIPTIONAL ACTIVATOR RHAS-RELATED"/>
    <property type="match status" value="1"/>
</dbReference>
<dbReference type="SMART" id="SM00342">
    <property type="entry name" value="HTH_ARAC"/>
    <property type="match status" value="1"/>
</dbReference>
<feature type="domain" description="HTH araC/xylS-type" evidence="4">
    <location>
        <begin position="8"/>
        <end position="107"/>
    </location>
</feature>
<dbReference type="RefSeq" id="WP_285663811.1">
    <property type="nucleotide sequence ID" value="NZ_BSTX01000002.1"/>
</dbReference>
<gene>
    <name evidence="5" type="ORF">Afil01_34700</name>
</gene>
<dbReference type="Pfam" id="PF12833">
    <property type="entry name" value="HTH_18"/>
    <property type="match status" value="1"/>
</dbReference>
<keyword evidence="6" id="KW-1185">Reference proteome</keyword>
<organism evidence="5 6">
    <name type="scientific">Actinorhabdospora filicis</name>
    <dbReference type="NCBI Taxonomy" id="1785913"/>
    <lineage>
        <taxon>Bacteria</taxon>
        <taxon>Bacillati</taxon>
        <taxon>Actinomycetota</taxon>
        <taxon>Actinomycetes</taxon>
        <taxon>Micromonosporales</taxon>
        <taxon>Micromonosporaceae</taxon>
        <taxon>Actinorhabdospora</taxon>
    </lineage>
</organism>
<evidence type="ECO:0000256" key="1">
    <source>
        <dbReference type="ARBA" id="ARBA00023015"/>
    </source>
</evidence>
<dbReference type="SUPFAM" id="SSF46689">
    <property type="entry name" value="Homeodomain-like"/>
    <property type="match status" value="1"/>
</dbReference>
<keyword evidence="3" id="KW-0804">Transcription</keyword>
<dbReference type="InterPro" id="IPR034660">
    <property type="entry name" value="DinB/YfiT-like"/>
</dbReference>
<keyword evidence="1" id="KW-0805">Transcription regulation</keyword>
<dbReference type="AlphaFoldDB" id="A0A9W6SLX6"/>
<name>A0A9W6SLX6_9ACTN</name>
<dbReference type="Proteomes" id="UP001165079">
    <property type="component" value="Unassembled WGS sequence"/>
</dbReference>
<dbReference type="Gene3D" id="1.10.10.60">
    <property type="entry name" value="Homeodomain-like"/>
    <property type="match status" value="2"/>
</dbReference>
<dbReference type="PROSITE" id="PS01124">
    <property type="entry name" value="HTH_ARAC_FAMILY_2"/>
    <property type="match status" value="1"/>
</dbReference>
<comment type="caution">
    <text evidence="5">The sequence shown here is derived from an EMBL/GenBank/DDBJ whole genome shotgun (WGS) entry which is preliminary data.</text>
</comment>
<accession>A0A9W6SLX6</accession>
<evidence type="ECO:0000313" key="6">
    <source>
        <dbReference type="Proteomes" id="UP001165079"/>
    </source>
</evidence>
<evidence type="ECO:0000259" key="4">
    <source>
        <dbReference type="PROSITE" id="PS01124"/>
    </source>
</evidence>
<proteinExistence type="predicted"/>
<sequence>MTETDRLARLLDAVTACLDDPGLTGEDLAARAHLSRHHFDRLATAALGEPPGAFRRRLLLERAAHTLATTDRPVTVIAFDAGYGSLEAFTRAFDRAFGRAPSRHRLARDPRFRIEAPSGIHFHPPGGVRLPATEGDPMSIVTDLIDQHVTLVGELLEKARPLSAEALDRPVPYAVDYSSGDTTLRELLAHLVGSTERWIAAMSARPAPAEGGDSISALAERYGKAGPEWRGLARTALEGGRSGETFIDATCEPARTFTYGGSVAHLLHYGTLHRCLVIGALRAEGVEGLPVSDPIHRVGAAA</sequence>
<dbReference type="SUPFAM" id="SSF109854">
    <property type="entry name" value="DinB/YfiT-like putative metalloenzymes"/>
    <property type="match status" value="1"/>
</dbReference>
<dbReference type="InterPro" id="IPR018060">
    <property type="entry name" value="HTH_AraC"/>
</dbReference>
<dbReference type="InterPro" id="IPR050204">
    <property type="entry name" value="AraC_XylS_family_regulators"/>
</dbReference>
<reference evidence="5" key="1">
    <citation type="submission" date="2023-03" db="EMBL/GenBank/DDBJ databases">
        <title>Actinorhabdospora filicis NBRC 111898.</title>
        <authorList>
            <person name="Ichikawa N."/>
            <person name="Sato H."/>
            <person name="Tonouchi N."/>
        </authorList>
    </citation>
    <scope>NUCLEOTIDE SEQUENCE</scope>
    <source>
        <strain evidence="5">NBRC 111898</strain>
    </source>
</reference>
<dbReference type="GO" id="GO:0043565">
    <property type="term" value="F:sequence-specific DNA binding"/>
    <property type="evidence" value="ECO:0007669"/>
    <property type="project" value="InterPro"/>
</dbReference>
<dbReference type="GO" id="GO:0003700">
    <property type="term" value="F:DNA-binding transcription factor activity"/>
    <property type="evidence" value="ECO:0007669"/>
    <property type="project" value="InterPro"/>
</dbReference>
<keyword evidence="2" id="KW-0238">DNA-binding</keyword>
<evidence type="ECO:0000313" key="5">
    <source>
        <dbReference type="EMBL" id="GLZ78663.1"/>
    </source>
</evidence>